<proteinExistence type="predicted"/>
<keyword evidence="2" id="KW-1185">Reference proteome</keyword>
<organism evidence="1 2">
    <name type="scientific">Exophiala xenobiotica</name>
    <dbReference type="NCBI Taxonomy" id="348802"/>
    <lineage>
        <taxon>Eukaryota</taxon>
        <taxon>Fungi</taxon>
        <taxon>Dikarya</taxon>
        <taxon>Ascomycota</taxon>
        <taxon>Pezizomycotina</taxon>
        <taxon>Eurotiomycetes</taxon>
        <taxon>Chaetothyriomycetidae</taxon>
        <taxon>Chaetothyriales</taxon>
        <taxon>Herpotrichiellaceae</taxon>
        <taxon>Exophiala</taxon>
    </lineage>
</organism>
<accession>A0A0D2CY71</accession>
<name>A0A0D2CY71_9EURO</name>
<dbReference type="AlphaFoldDB" id="A0A0D2CY71"/>
<reference evidence="1 2" key="1">
    <citation type="submission" date="2015-01" db="EMBL/GenBank/DDBJ databases">
        <title>The Genome Sequence of Exophiala xenobiotica CBS118157.</title>
        <authorList>
            <consortium name="The Broad Institute Genomics Platform"/>
            <person name="Cuomo C."/>
            <person name="de Hoog S."/>
            <person name="Gorbushina A."/>
            <person name="Stielow B."/>
            <person name="Teixiera M."/>
            <person name="Abouelleil A."/>
            <person name="Chapman S.B."/>
            <person name="Priest M."/>
            <person name="Young S.K."/>
            <person name="Wortman J."/>
            <person name="Nusbaum C."/>
            <person name="Birren B."/>
        </authorList>
    </citation>
    <scope>NUCLEOTIDE SEQUENCE [LARGE SCALE GENOMIC DNA]</scope>
    <source>
        <strain evidence="1 2">CBS 118157</strain>
    </source>
</reference>
<evidence type="ECO:0000313" key="1">
    <source>
        <dbReference type="EMBL" id="KIW55087.1"/>
    </source>
</evidence>
<dbReference type="EMBL" id="KN847320">
    <property type="protein sequence ID" value="KIW55087.1"/>
    <property type="molecule type" value="Genomic_DNA"/>
</dbReference>
<sequence>MILFVILVDLQHGFEKYANTEVSLVQHRLHRLSGSHSCTNLRASNQLPATNLQITGSAALKTIIRRGRKSSDNAILLEPSPRTAVFHQSQSMGQNPHHIGHMATEPEDADFAPASNWVRLVPASCCVM</sequence>
<evidence type="ECO:0000313" key="2">
    <source>
        <dbReference type="Proteomes" id="UP000054342"/>
    </source>
</evidence>
<dbReference type="GeneID" id="25329305"/>
<dbReference type="HOGENOM" id="CLU_1959605_0_0_1"/>
<dbReference type="RefSeq" id="XP_013315671.1">
    <property type="nucleotide sequence ID" value="XM_013460217.1"/>
</dbReference>
<protein>
    <submittedName>
        <fullName evidence="1">Uncharacterized protein</fullName>
    </submittedName>
</protein>
<dbReference type="Proteomes" id="UP000054342">
    <property type="component" value="Unassembled WGS sequence"/>
</dbReference>
<gene>
    <name evidence="1" type="ORF">PV05_07397</name>
</gene>